<gene>
    <name evidence="1" type="ORF">EYC80_007737</name>
</gene>
<dbReference type="AlphaFoldDB" id="A0A5N6JWU4"/>
<dbReference type="Proteomes" id="UP000326757">
    <property type="component" value="Unassembled WGS sequence"/>
</dbReference>
<dbReference type="PROSITE" id="PS51257">
    <property type="entry name" value="PROKAR_LIPOPROTEIN"/>
    <property type="match status" value="1"/>
</dbReference>
<dbReference type="OrthoDB" id="3467929at2759"/>
<comment type="caution">
    <text evidence="1">The sequence shown here is derived from an EMBL/GenBank/DDBJ whole genome shotgun (WGS) entry which is preliminary data.</text>
</comment>
<evidence type="ECO:0000313" key="1">
    <source>
        <dbReference type="EMBL" id="KAB8293422.1"/>
    </source>
</evidence>
<dbReference type="EMBL" id="VIGI01000012">
    <property type="protein sequence ID" value="KAB8293422.1"/>
    <property type="molecule type" value="Genomic_DNA"/>
</dbReference>
<accession>A0A5N6JWU4</accession>
<sequence length="229" mass="25394">MVRFYPDEKCNGSAPVLAPGFLAVYANSGGSTACYHIREDLVTRQGSLNLLSVITGTSHRHPLTTDPMFALALDLLMKWLEDGFLVELGNRGHATTVAEEAGHLVDNVTWPTSVIELCVLCERLECPLIFNDAIDHFALLHTSQDISEESIKKIYDLTSPQSSLRRLVTDIIASKTEQGAHVRFISMASIIPEFLADMWLRLPLRGSSLYDENHVMIHDALTGYHMGTV</sequence>
<organism evidence="1 2">
    <name type="scientific">Monilinia laxa</name>
    <name type="common">Brown rot fungus</name>
    <name type="synonym">Sclerotinia laxa</name>
    <dbReference type="NCBI Taxonomy" id="61186"/>
    <lineage>
        <taxon>Eukaryota</taxon>
        <taxon>Fungi</taxon>
        <taxon>Dikarya</taxon>
        <taxon>Ascomycota</taxon>
        <taxon>Pezizomycotina</taxon>
        <taxon>Leotiomycetes</taxon>
        <taxon>Helotiales</taxon>
        <taxon>Sclerotiniaceae</taxon>
        <taxon>Monilinia</taxon>
    </lineage>
</organism>
<protein>
    <submittedName>
        <fullName evidence="1">Uncharacterized protein</fullName>
    </submittedName>
</protein>
<evidence type="ECO:0000313" key="2">
    <source>
        <dbReference type="Proteomes" id="UP000326757"/>
    </source>
</evidence>
<reference evidence="1 2" key="1">
    <citation type="submission" date="2019-06" db="EMBL/GenBank/DDBJ databases">
        <title>Genome Sequence of the Brown Rot Fungal Pathogen Monilinia laxa.</title>
        <authorList>
            <person name="De Miccolis Angelini R.M."/>
            <person name="Landi L."/>
            <person name="Abate D."/>
            <person name="Pollastro S."/>
            <person name="Romanazzi G."/>
            <person name="Faretra F."/>
        </authorList>
    </citation>
    <scope>NUCLEOTIDE SEQUENCE [LARGE SCALE GENOMIC DNA]</scope>
    <source>
        <strain evidence="1 2">Mlax316</strain>
    </source>
</reference>
<proteinExistence type="predicted"/>
<keyword evidence="2" id="KW-1185">Reference proteome</keyword>
<name>A0A5N6JWU4_MONLA</name>